<evidence type="ECO:0000256" key="4">
    <source>
        <dbReference type="ARBA" id="ARBA00022786"/>
    </source>
</evidence>
<evidence type="ECO:0000256" key="3">
    <source>
        <dbReference type="ARBA" id="ARBA00022776"/>
    </source>
</evidence>
<evidence type="ECO:0000256" key="1">
    <source>
        <dbReference type="ARBA" id="ARBA00016067"/>
    </source>
</evidence>
<gene>
    <name evidence="9" type="ORF">HGRIS_007895</name>
</gene>
<dbReference type="SUPFAM" id="SSF69322">
    <property type="entry name" value="Tricorn protease domain 2"/>
    <property type="match status" value="1"/>
</dbReference>
<dbReference type="Proteomes" id="UP001556367">
    <property type="component" value="Unassembled WGS sequence"/>
</dbReference>
<proteinExistence type="predicted"/>
<dbReference type="Gene3D" id="2.130.10.10">
    <property type="entry name" value="YVTN repeat-like/Quinoprotein amine dehydrogenase"/>
    <property type="match status" value="1"/>
</dbReference>
<dbReference type="Pfam" id="PF12894">
    <property type="entry name" value="ANAPC4_WD40"/>
    <property type="match status" value="1"/>
</dbReference>
<comment type="caution">
    <text evidence="9">The sequence shown here is derived from an EMBL/GenBank/DDBJ whole genome shotgun (WGS) entry which is preliminary data.</text>
</comment>
<dbReference type="EMBL" id="JASNQZ010000011">
    <property type="protein sequence ID" value="KAL0951163.1"/>
    <property type="molecule type" value="Genomic_DNA"/>
</dbReference>
<evidence type="ECO:0000256" key="6">
    <source>
        <dbReference type="SAM" id="MobiDB-lite"/>
    </source>
</evidence>
<dbReference type="InterPro" id="IPR024977">
    <property type="entry name" value="Apc4-like_WD40_dom"/>
</dbReference>
<dbReference type="InterPro" id="IPR024789">
    <property type="entry name" value="APC4"/>
</dbReference>
<dbReference type="InterPro" id="IPR024790">
    <property type="entry name" value="APC4_long_dom"/>
</dbReference>
<keyword evidence="3" id="KW-0498">Mitosis</keyword>
<keyword evidence="5" id="KW-0131">Cell cycle</keyword>
<keyword evidence="2" id="KW-0132">Cell division</keyword>
<feature type="domain" description="Anaphase-promoting complex subunit 4 long" evidence="8">
    <location>
        <begin position="298"/>
        <end position="502"/>
    </location>
</feature>
<evidence type="ECO:0000313" key="10">
    <source>
        <dbReference type="Proteomes" id="UP001556367"/>
    </source>
</evidence>
<keyword evidence="10" id="KW-1185">Reference proteome</keyword>
<dbReference type="PANTHER" id="PTHR13260:SF0">
    <property type="entry name" value="ANAPHASE-PROMOTING COMPLEX SUBUNIT 4"/>
    <property type="match status" value="1"/>
</dbReference>
<reference evidence="10" key="1">
    <citation type="submission" date="2024-06" db="EMBL/GenBank/DDBJ databases">
        <title>Multi-omics analyses provide insights into the biosynthesis of the anticancer antibiotic pleurotin in Hohenbuehelia grisea.</title>
        <authorList>
            <person name="Weaver J.A."/>
            <person name="Alberti F."/>
        </authorList>
    </citation>
    <scope>NUCLEOTIDE SEQUENCE [LARGE SCALE GENOMIC DNA]</scope>
    <source>
        <strain evidence="10">T-177</strain>
    </source>
</reference>
<evidence type="ECO:0000259" key="8">
    <source>
        <dbReference type="Pfam" id="PF12896"/>
    </source>
</evidence>
<name>A0ABR3J6P2_9AGAR</name>
<feature type="domain" description="Anaphase-promoting complex subunit 4-like WD40" evidence="7">
    <location>
        <begin position="26"/>
        <end position="101"/>
    </location>
</feature>
<accession>A0ABR3J6P2</accession>
<feature type="region of interest" description="Disordered" evidence="6">
    <location>
        <begin position="821"/>
        <end position="841"/>
    </location>
</feature>
<evidence type="ECO:0000256" key="5">
    <source>
        <dbReference type="ARBA" id="ARBA00023306"/>
    </source>
</evidence>
<dbReference type="Pfam" id="PF12896">
    <property type="entry name" value="ANAPC4"/>
    <property type="match status" value="1"/>
</dbReference>
<keyword evidence="4" id="KW-0833">Ubl conjugation pathway</keyword>
<dbReference type="InterPro" id="IPR015943">
    <property type="entry name" value="WD40/YVTN_repeat-like_dom_sf"/>
</dbReference>
<evidence type="ECO:0000313" key="9">
    <source>
        <dbReference type="EMBL" id="KAL0951163.1"/>
    </source>
</evidence>
<dbReference type="PANTHER" id="PTHR13260">
    <property type="entry name" value="ANAPHASE PROMOTING COMPLEX SUBUNIT 4 APC4"/>
    <property type="match status" value="1"/>
</dbReference>
<organism evidence="9 10">
    <name type="scientific">Hohenbuehelia grisea</name>
    <dbReference type="NCBI Taxonomy" id="104357"/>
    <lineage>
        <taxon>Eukaryota</taxon>
        <taxon>Fungi</taxon>
        <taxon>Dikarya</taxon>
        <taxon>Basidiomycota</taxon>
        <taxon>Agaricomycotina</taxon>
        <taxon>Agaricomycetes</taxon>
        <taxon>Agaricomycetidae</taxon>
        <taxon>Agaricales</taxon>
        <taxon>Pleurotineae</taxon>
        <taxon>Pleurotaceae</taxon>
        <taxon>Hohenbuehelia</taxon>
    </lineage>
</organism>
<protein>
    <recommendedName>
        <fullName evidence="1">Anaphase-promoting complex subunit 4</fullName>
    </recommendedName>
</protein>
<evidence type="ECO:0000256" key="2">
    <source>
        <dbReference type="ARBA" id="ARBA00022618"/>
    </source>
</evidence>
<sequence>MMETNAFSSLAVTTLPATYRLLPSSCCPDKDLVALVSRLGTNDRVSLWKISGSKVWDAQVTAEESAGEDIVAFAWSPDGQSIAVAHNSSHISILSLQDGREERVVDLPVESYGSKQTYSVTGLWWFKEQEAENSQTTLPDIFHRDSVVTGSAHSILKMLPLLDHFQEDTLKITATDLFAFQGSQTRTSGKPSLPSYIRAWPTLPSNLLEASIAPYNLKPAQESTQGTNDIDTSNHGSILIVADNAGHVYSFLEGSYPLGTISVEPCSVISLSKFNGRMSFSAHLEPASEKSIELYPTTISMPILDGRYVRDFARCSSTARELLWYISRVVKEMRACWFGSESTSGARELGQKWVRALEAKQTGDFGEDEPTAILDLTCLLLTGRITEPLSDLFGSGEQMSERGIQKWESTVTDALSKLRDYAEKRIALACQRMHLVMEEIKGWSRIPEFKAFNLNTLEVNEILLVCERGIMISGWLAAVARRELFRFKEFIAWLRFEVSALNPSNDGTTPPARYDVLEVNNYFMSGLVVSSIDKWFIGPVPQFPIGSVGIPVKQKPLSEVLQRAKQAANDTSQLAWQQNITQKDLNHVDRNLDALVQDLGSRCQKLFSQATTATSQSVVVTRHQPAVVQPEYEKPVLDSRVNIREWRVQGSEGMREYLAMFCTLPEGPCFCLAKLLHGNEASPHPLSFHVVLFECSLAAEDSVQLELLEAEFFDDDYIVLIYRLRNEDGSTFIATVNYNELGYQELHPEWYVTREDLMLGALSAWRAGQLLPARLPINRCRRLAPSITTPVSLAVNGRAGRRVACILDGKGLIMESLDMEGDGEDIEATGEEGDEEGGVAS</sequence>
<evidence type="ECO:0000259" key="7">
    <source>
        <dbReference type="Pfam" id="PF12894"/>
    </source>
</evidence>